<protein>
    <submittedName>
        <fullName evidence="1">Uncharacterized protein</fullName>
    </submittedName>
</protein>
<accession>A0A395N953</accession>
<proteinExistence type="predicted"/>
<dbReference type="EMBL" id="PXOA01000887">
    <property type="protein sequence ID" value="RFU72327.1"/>
    <property type="molecule type" value="Genomic_DNA"/>
</dbReference>
<dbReference type="Proteomes" id="UP000266272">
    <property type="component" value="Unassembled WGS sequence"/>
</dbReference>
<name>A0A395N953_TRIAR</name>
<organism evidence="1 2">
    <name type="scientific">Trichoderma arundinaceum</name>
    <dbReference type="NCBI Taxonomy" id="490622"/>
    <lineage>
        <taxon>Eukaryota</taxon>
        <taxon>Fungi</taxon>
        <taxon>Dikarya</taxon>
        <taxon>Ascomycota</taxon>
        <taxon>Pezizomycotina</taxon>
        <taxon>Sordariomycetes</taxon>
        <taxon>Hypocreomycetidae</taxon>
        <taxon>Hypocreales</taxon>
        <taxon>Hypocreaceae</taxon>
        <taxon>Trichoderma</taxon>
    </lineage>
</organism>
<evidence type="ECO:0000313" key="1">
    <source>
        <dbReference type="EMBL" id="RFU72327.1"/>
    </source>
</evidence>
<keyword evidence="2" id="KW-1185">Reference proteome</keyword>
<dbReference type="AlphaFoldDB" id="A0A395N953"/>
<comment type="caution">
    <text evidence="1">The sequence shown here is derived from an EMBL/GenBank/DDBJ whole genome shotgun (WGS) entry which is preliminary data.</text>
</comment>
<reference evidence="1 2" key="1">
    <citation type="journal article" date="2018" name="PLoS Pathog.">
        <title>Evolution of structural diversity of trichothecenes, a family of toxins produced by plant pathogenic and entomopathogenic fungi.</title>
        <authorList>
            <person name="Proctor R.H."/>
            <person name="McCormick S.P."/>
            <person name="Kim H.S."/>
            <person name="Cardoza R.E."/>
            <person name="Stanley A.M."/>
            <person name="Lindo L."/>
            <person name="Kelly A."/>
            <person name="Brown D.W."/>
            <person name="Lee T."/>
            <person name="Vaughan M.M."/>
            <person name="Alexander N.J."/>
            <person name="Busman M."/>
            <person name="Gutierrez S."/>
        </authorList>
    </citation>
    <scope>NUCLEOTIDE SEQUENCE [LARGE SCALE GENOMIC DNA]</scope>
    <source>
        <strain evidence="1 2">IBT 40837</strain>
    </source>
</reference>
<sequence length="80" mass="9286">MTLIFRFKSMLSPTTTGTAENGSEEQADVEADHQDNAEYYEIAHLSRRREDPIIEEKECESEAQYYLHFNMKPENPIAMS</sequence>
<gene>
    <name evidence="1" type="ORF">TARUN_9938</name>
</gene>
<evidence type="ECO:0000313" key="2">
    <source>
        <dbReference type="Proteomes" id="UP000266272"/>
    </source>
</evidence>